<name>A0A4U5M2N0_STECR</name>
<comment type="caution">
    <text evidence="1">The sequence shown here is derived from an EMBL/GenBank/DDBJ whole genome shotgun (WGS) entry which is preliminary data.</text>
</comment>
<dbReference type="Proteomes" id="UP000298663">
    <property type="component" value="Unassembled WGS sequence"/>
</dbReference>
<sequence>MLRCIVYVPPADILEAWEKLKNTLDPRIRPVAEYFQKFYIGSSNTVPMFPHNTWNMYSRLMDRRPRTNNQVEGFHNALASFFGVCHPNIFKFVAVIKGYAEKVDENIDDILAQRKGRNFSKVWRQTEEAKRSIANLTRFEHEI</sequence>
<evidence type="ECO:0000313" key="1">
    <source>
        <dbReference type="EMBL" id="TKR62960.1"/>
    </source>
</evidence>
<dbReference type="AlphaFoldDB" id="A0A4U5M2N0"/>
<protein>
    <submittedName>
        <fullName evidence="1">Uncharacterized protein</fullName>
    </submittedName>
</protein>
<reference evidence="1 2" key="2">
    <citation type="journal article" date="2019" name="G3 (Bethesda)">
        <title>Hybrid Assembly of the Genome of the Entomopathogenic Nematode Steinernema carpocapsae Identifies the X-Chromosome.</title>
        <authorList>
            <person name="Serra L."/>
            <person name="Macchietto M."/>
            <person name="Macias-Munoz A."/>
            <person name="McGill C.J."/>
            <person name="Rodriguez I.M."/>
            <person name="Rodriguez B."/>
            <person name="Murad R."/>
            <person name="Mortazavi A."/>
        </authorList>
    </citation>
    <scope>NUCLEOTIDE SEQUENCE [LARGE SCALE GENOMIC DNA]</scope>
    <source>
        <strain evidence="1 2">ALL</strain>
    </source>
</reference>
<proteinExistence type="predicted"/>
<dbReference type="STRING" id="34508.A0A4U5M2N0"/>
<organism evidence="1 2">
    <name type="scientific">Steinernema carpocapsae</name>
    <name type="common">Entomopathogenic nematode</name>
    <dbReference type="NCBI Taxonomy" id="34508"/>
    <lineage>
        <taxon>Eukaryota</taxon>
        <taxon>Metazoa</taxon>
        <taxon>Ecdysozoa</taxon>
        <taxon>Nematoda</taxon>
        <taxon>Chromadorea</taxon>
        <taxon>Rhabditida</taxon>
        <taxon>Tylenchina</taxon>
        <taxon>Panagrolaimomorpha</taxon>
        <taxon>Strongyloidoidea</taxon>
        <taxon>Steinernematidae</taxon>
        <taxon>Steinernema</taxon>
    </lineage>
</organism>
<keyword evidence="2" id="KW-1185">Reference proteome</keyword>
<dbReference type="OrthoDB" id="6612379at2759"/>
<reference evidence="1 2" key="1">
    <citation type="journal article" date="2015" name="Genome Biol.">
        <title>Comparative genomics of Steinernema reveals deeply conserved gene regulatory networks.</title>
        <authorList>
            <person name="Dillman A.R."/>
            <person name="Macchietto M."/>
            <person name="Porter C.F."/>
            <person name="Rogers A."/>
            <person name="Williams B."/>
            <person name="Antoshechkin I."/>
            <person name="Lee M.M."/>
            <person name="Goodwin Z."/>
            <person name="Lu X."/>
            <person name="Lewis E.E."/>
            <person name="Goodrich-Blair H."/>
            <person name="Stock S.P."/>
            <person name="Adams B.J."/>
            <person name="Sternberg P.W."/>
            <person name="Mortazavi A."/>
        </authorList>
    </citation>
    <scope>NUCLEOTIDE SEQUENCE [LARGE SCALE GENOMIC DNA]</scope>
    <source>
        <strain evidence="1 2">ALL</strain>
    </source>
</reference>
<dbReference type="EMBL" id="AZBU02000010">
    <property type="protein sequence ID" value="TKR62960.1"/>
    <property type="molecule type" value="Genomic_DNA"/>
</dbReference>
<accession>A0A4U5M2N0</accession>
<evidence type="ECO:0000313" key="2">
    <source>
        <dbReference type="Proteomes" id="UP000298663"/>
    </source>
</evidence>
<gene>
    <name evidence="1" type="ORF">L596_026854</name>
</gene>